<evidence type="ECO:0000313" key="2">
    <source>
        <dbReference type="Proteomes" id="UP000616151"/>
    </source>
</evidence>
<protein>
    <submittedName>
        <fullName evidence="1">HAD-IA family hydrolase</fullName>
    </submittedName>
</protein>
<accession>A0ACC5R980</accession>
<reference evidence="1" key="1">
    <citation type="submission" date="2021-01" db="EMBL/GenBank/DDBJ databases">
        <authorList>
            <person name="Sun Q."/>
        </authorList>
    </citation>
    <scope>NUCLEOTIDE SEQUENCE</scope>
    <source>
        <strain evidence="1">YIM B02566</strain>
    </source>
</reference>
<evidence type="ECO:0000313" key="1">
    <source>
        <dbReference type="EMBL" id="MBK1869046.1"/>
    </source>
</evidence>
<organism evidence="1 2">
    <name type="scientific">Taklimakanibacter albus</name>
    <dbReference type="NCBI Taxonomy" id="2800327"/>
    <lineage>
        <taxon>Bacteria</taxon>
        <taxon>Pseudomonadati</taxon>
        <taxon>Pseudomonadota</taxon>
        <taxon>Alphaproteobacteria</taxon>
        <taxon>Hyphomicrobiales</taxon>
        <taxon>Aestuariivirgaceae</taxon>
        <taxon>Taklimakanibacter</taxon>
    </lineage>
</organism>
<gene>
    <name evidence="1" type="ORF">JHL16_21990</name>
</gene>
<sequence length="221" mass="23785">MFKHVIFDCDGVLVDSEPLSMEVDRDILAENGIAMTTEEVGAQFIGLTFEDFVRKIESDYRIRLPADVTEDKNRRLLALYERKLTAAPGIHDILSAMALPTSVASNSPRHRVEAAFRIARLTPFFGSRITTFEDVAQGKPAPDVYVEAARRAGYEPEACLAIEDSKAGVTSAVAAGCAVIGFTGLAHDGNILGEALLRLGARKVISDHADLPAAIASTLSL</sequence>
<comment type="caution">
    <text evidence="1">The sequence shown here is derived from an EMBL/GenBank/DDBJ whole genome shotgun (WGS) entry which is preliminary data.</text>
</comment>
<keyword evidence="1" id="KW-0378">Hydrolase</keyword>
<dbReference type="Proteomes" id="UP000616151">
    <property type="component" value="Unassembled WGS sequence"/>
</dbReference>
<name>A0ACC5R980_9HYPH</name>
<dbReference type="EMBL" id="JAENHL010000007">
    <property type="protein sequence ID" value="MBK1869046.1"/>
    <property type="molecule type" value="Genomic_DNA"/>
</dbReference>
<keyword evidence="2" id="KW-1185">Reference proteome</keyword>
<proteinExistence type="predicted"/>